<feature type="region of interest" description="Disordered" evidence="1">
    <location>
        <begin position="1"/>
        <end position="81"/>
    </location>
</feature>
<comment type="caution">
    <text evidence="2">The sequence shown here is derived from an EMBL/GenBank/DDBJ whole genome shotgun (WGS) entry which is preliminary data.</text>
</comment>
<evidence type="ECO:0000256" key="1">
    <source>
        <dbReference type="SAM" id="MobiDB-lite"/>
    </source>
</evidence>
<keyword evidence="3" id="KW-1185">Reference proteome</keyword>
<feature type="compositionally biased region" description="Polar residues" evidence="1">
    <location>
        <begin position="9"/>
        <end position="18"/>
    </location>
</feature>
<protein>
    <submittedName>
        <fullName evidence="2">Uncharacterized protein</fullName>
    </submittedName>
</protein>
<dbReference type="EMBL" id="AJIL01006257">
    <property type="protein sequence ID" value="KNE87214.1"/>
    <property type="molecule type" value="Genomic_DNA"/>
</dbReference>
<feature type="compositionally biased region" description="Basic residues" evidence="1">
    <location>
        <begin position="70"/>
        <end position="81"/>
    </location>
</feature>
<dbReference type="Proteomes" id="UP000054564">
    <property type="component" value="Unassembled WGS sequence"/>
</dbReference>
<feature type="non-terminal residue" evidence="2">
    <location>
        <position position="81"/>
    </location>
</feature>
<feature type="compositionally biased region" description="Polar residues" evidence="1">
    <location>
        <begin position="43"/>
        <end position="57"/>
    </location>
</feature>
<accession>A0A0L0UKG2</accession>
<dbReference type="AlphaFoldDB" id="A0A0L0UKG2"/>
<gene>
    <name evidence="2" type="ORF">PSTG_19405</name>
</gene>
<dbReference type="OrthoDB" id="3378127at2759"/>
<proteinExistence type="predicted"/>
<evidence type="ECO:0000313" key="3">
    <source>
        <dbReference type="Proteomes" id="UP000054564"/>
    </source>
</evidence>
<reference evidence="3" key="1">
    <citation type="submission" date="2014-03" db="EMBL/GenBank/DDBJ databases">
        <title>The Genome Sequence of Puccinia striiformis f. sp. tritici PST-78.</title>
        <authorList>
            <consortium name="The Broad Institute Genome Sequencing Platform"/>
            <person name="Cuomo C."/>
            <person name="Hulbert S."/>
            <person name="Chen X."/>
            <person name="Walker B."/>
            <person name="Young S.K."/>
            <person name="Zeng Q."/>
            <person name="Gargeya S."/>
            <person name="Fitzgerald M."/>
            <person name="Haas B."/>
            <person name="Abouelleil A."/>
            <person name="Alvarado L."/>
            <person name="Arachchi H.M."/>
            <person name="Berlin A.M."/>
            <person name="Chapman S.B."/>
            <person name="Goldberg J."/>
            <person name="Griggs A."/>
            <person name="Gujja S."/>
            <person name="Hansen M."/>
            <person name="Howarth C."/>
            <person name="Imamovic A."/>
            <person name="Larimer J."/>
            <person name="McCowan C."/>
            <person name="Montmayeur A."/>
            <person name="Murphy C."/>
            <person name="Neiman D."/>
            <person name="Pearson M."/>
            <person name="Priest M."/>
            <person name="Roberts A."/>
            <person name="Saif S."/>
            <person name="Shea T."/>
            <person name="Sisk P."/>
            <person name="Sykes S."/>
            <person name="Wortman J."/>
            <person name="Nusbaum C."/>
            <person name="Birren B."/>
        </authorList>
    </citation>
    <scope>NUCLEOTIDE SEQUENCE [LARGE SCALE GENOMIC DNA]</scope>
    <source>
        <strain evidence="3">race PST-78</strain>
    </source>
</reference>
<evidence type="ECO:0000313" key="2">
    <source>
        <dbReference type="EMBL" id="KNE87214.1"/>
    </source>
</evidence>
<organism evidence="2 3">
    <name type="scientific">Puccinia striiformis f. sp. tritici PST-78</name>
    <dbReference type="NCBI Taxonomy" id="1165861"/>
    <lineage>
        <taxon>Eukaryota</taxon>
        <taxon>Fungi</taxon>
        <taxon>Dikarya</taxon>
        <taxon>Basidiomycota</taxon>
        <taxon>Pucciniomycotina</taxon>
        <taxon>Pucciniomycetes</taxon>
        <taxon>Pucciniales</taxon>
        <taxon>Pucciniaceae</taxon>
        <taxon>Puccinia</taxon>
    </lineage>
</organism>
<name>A0A0L0UKG2_9BASI</name>
<sequence length="81" mass="8359">MACGRRLAATSTAGSGNNTDHKNSRLSLAAPPNASAQKRRRQGTASPAGSGLPSSVGTVPARTHQPPNNRPRKLPPKPTKP</sequence>